<dbReference type="EMBL" id="WDER01000024">
    <property type="protein sequence ID" value="KAB6082991.1"/>
    <property type="molecule type" value="Genomic_DNA"/>
</dbReference>
<feature type="compositionally biased region" description="Basic and acidic residues" evidence="1">
    <location>
        <begin position="79"/>
        <end position="88"/>
    </location>
</feature>
<evidence type="ECO:0000256" key="1">
    <source>
        <dbReference type="SAM" id="MobiDB-lite"/>
    </source>
</evidence>
<accession>A0A4Q5DRF4</accession>
<comment type="caution">
    <text evidence="2">The sequence shown here is derived from an EMBL/GenBank/DDBJ whole genome shotgun (WGS) entry which is preliminary data.</text>
</comment>
<gene>
    <name evidence="2" type="ORF">GA560_10790</name>
</gene>
<reference evidence="2 3" key="1">
    <citation type="journal article" date="2019" name="Nat. Med.">
        <title>A library of human gut bacterial isolates paired with longitudinal multiomics data enables mechanistic microbiome research.</title>
        <authorList>
            <person name="Poyet M."/>
            <person name="Groussin M."/>
            <person name="Gibbons S.M."/>
            <person name="Avila-Pacheco J."/>
            <person name="Jiang X."/>
            <person name="Kearney S.M."/>
            <person name="Perrotta A.R."/>
            <person name="Berdy B."/>
            <person name="Zhao S."/>
            <person name="Lieberman T.D."/>
            <person name="Swanson P.K."/>
            <person name="Smith M."/>
            <person name="Roesemann S."/>
            <person name="Alexander J.E."/>
            <person name="Rich S.A."/>
            <person name="Livny J."/>
            <person name="Vlamakis H."/>
            <person name="Clish C."/>
            <person name="Bullock K."/>
            <person name="Deik A."/>
            <person name="Scott J."/>
            <person name="Pierce K.A."/>
            <person name="Xavier R.J."/>
            <person name="Alm E.J."/>
        </authorList>
    </citation>
    <scope>NUCLEOTIDE SEQUENCE [LARGE SCALE GENOMIC DNA]</scope>
    <source>
        <strain evidence="2 3">BIOML-A73</strain>
    </source>
</reference>
<evidence type="ECO:0000313" key="3">
    <source>
        <dbReference type="Proteomes" id="UP000474077"/>
    </source>
</evidence>
<dbReference type="Proteomes" id="UP000474077">
    <property type="component" value="Unassembled WGS sequence"/>
</dbReference>
<evidence type="ECO:0000313" key="2">
    <source>
        <dbReference type="EMBL" id="KAB6082991.1"/>
    </source>
</evidence>
<feature type="region of interest" description="Disordered" evidence="1">
    <location>
        <begin position="64"/>
        <end position="88"/>
    </location>
</feature>
<name>A0A4Q5DRF4_9BACE</name>
<organism evidence="2 3">
    <name type="scientific">Bacteroides xylanisolvens</name>
    <dbReference type="NCBI Taxonomy" id="371601"/>
    <lineage>
        <taxon>Bacteria</taxon>
        <taxon>Pseudomonadati</taxon>
        <taxon>Bacteroidota</taxon>
        <taxon>Bacteroidia</taxon>
        <taxon>Bacteroidales</taxon>
        <taxon>Bacteroidaceae</taxon>
        <taxon>Bacteroides</taxon>
    </lineage>
</organism>
<dbReference type="RefSeq" id="WP_149923559.1">
    <property type="nucleotide sequence ID" value="NZ_RCXZ01000004.1"/>
</dbReference>
<protein>
    <submittedName>
        <fullName evidence="2">Uncharacterized protein</fullName>
    </submittedName>
</protein>
<proteinExistence type="predicted"/>
<dbReference type="AlphaFoldDB" id="A0A4Q5DRF4"/>
<sequence>MKFPSSVILAGGCRILRRATVGVIVNSLWSLNFFFPFLESYSGFLIGKDFNMQARLREMRERQGNHRVLNGIPNPTKQQGEDRKESFDLERLPFHLRAV</sequence>